<accession>F3QWE9</accession>
<proteinExistence type="predicted"/>
<organism evidence="4 5">
    <name type="scientific">Paraprevotella xylaniphila YIT 11841</name>
    <dbReference type="NCBI Taxonomy" id="762982"/>
    <lineage>
        <taxon>Bacteria</taxon>
        <taxon>Pseudomonadati</taxon>
        <taxon>Bacteroidota</taxon>
        <taxon>Bacteroidia</taxon>
        <taxon>Bacteroidales</taxon>
        <taxon>Prevotellaceae</taxon>
        <taxon>Paraprevotella</taxon>
    </lineage>
</organism>
<dbReference type="InterPro" id="IPR029044">
    <property type="entry name" value="Nucleotide-diphossugar_trans"/>
</dbReference>
<evidence type="ECO:0000259" key="3">
    <source>
        <dbReference type="Pfam" id="PF00535"/>
    </source>
</evidence>
<sequence>MLLTIIVPVYNVRDYILCCLKSIWSPEVEALYEVILVNDGTSDDSMEVASGFIPTMSNITVVNQENKGLSCARNAGLNLAKGKYVWFVDSDDWLLPEAVSRVIDVVRRCDGVDMIATRLLHHDEATGRESAENFPSMSARTGREYMFVGNLKGASQRYILRRKFLLDNNLRFLPGVYHEDGDFGIRMTYLAQSCYVLPDPVYVYRLRKTGSIMSSRKQKMNTDLVAIYQGLVKFADLHVSREDYWPFRAQAITCLWDTILFSRQQIFTPEFKEFYAKFSRYIHQETGFLLRHSRELTITQLRAAVHFYLFPLAWTKGKRLLRMGLEWFKCR</sequence>
<dbReference type="OrthoDB" id="1114838at2"/>
<keyword evidence="2 4" id="KW-0808">Transferase</keyword>
<evidence type="ECO:0000256" key="2">
    <source>
        <dbReference type="ARBA" id="ARBA00022679"/>
    </source>
</evidence>
<dbReference type="CDD" id="cd00761">
    <property type="entry name" value="Glyco_tranf_GTA_type"/>
    <property type="match status" value="1"/>
</dbReference>
<dbReference type="STRING" id="762982.HMPREF9442_02531"/>
<dbReference type="PANTHER" id="PTHR22916">
    <property type="entry name" value="GLYCOSYLTRANSFERASE"/>
    <property type="match status" value="1"/>
</dbReference>
<dbReference type="InterPro" id="IPR001173">
    <property type="entry name" value="Glyco_trans_2-like"/>
</dbReference>
<dbReference type="eggNOG" id="COG1216">
    <property type="taxonomic scope" value="Bacteria"/>
</dbReference>
<dbReference type="GO" id="GO:0016758">
    <property type="term" value="F:hexosyltransferase activity"/>
    <property type="evidence" value="ECO:0007669"/>
    <property type="project" value="UniProtKB-ARBA"/>
</dbReference>
<dbReference type="PANTHER" id="PTHR22916:SF51">
    <property type="entry name" value="GLYCOSYLTRANSFERASE EPSH-RELATED"/>
    <property type="match status" value="1"/>
</dbReference>
<dbReference type="Pfam" id="PF00535">
    <property type="entry name" value="Glycos_transf_2"/>
    <property type="match status" value="1"/>
</dbReference>
<dbReference type="RefSeq" id="WP_008628541.1">
    <property type="nucleotide sequence ID" value="NZ_GL883870.1"/>
</dbReference>
<dbReference type="AlphaFoldDB" id="F3QWE9"/>
<dbReference type="HOGENOM" id="CLU_025996_25_1_10"/>
<keyword evidence="1" id="KW-0328">Glycosyltransferase</keyword>
<feature type="domain" description="Glycosyltransferase 2-like" evidence="3">
    <location>
        <begin position="4"/>
        <end position="166"/>
    </location>
</feature>
<comment type="caution">
    <text evidence="4">The sequence shown here is derived from an EMBL/GenBank/DDBJ whole genome shotgun (WGS) entry which is preliminary data.</text>
</comment>
<name>F3QWE9_9BACT</name>
<evidence type="ECO:0000313" key="5">
    <source>
        <dbReference type="Proteomes" id="UP000005546"/>
    </source>
</evidence>
<dbReference type="EMBL" id="AFBR01000072">
    <property type="protein sequence ID" value="EGG52031.1"/>
    <property type="molecule type" value="Genomic_DNA"/>
</dbReference>
<evidence type="ECO:0000256" key="1">
    <source>
        <dbReference type="ARBA" id="ARBA00022676"/>
    </source>
</evidence>
<dbReference type="Gene3D" id="3.90.550.10">
    <property type="entry name" value="Spore Coat Polysaccharide Biosynthesis Protein SpsA, Chain A"/>
    <property type="match status" value="1"/>
</dbReference>
<dbReference type="Proteomes" id="UP000005546">
    <property type="component" value="Unassembled WGS sequence"/>
</dbReference>
<dbReference type="SUPFAM" id="SSF53448">
    <property type="entry name" value="Nucleotide-diphospho-sugar transferases"/>
    <property type="match status" value="1"/>
</dbReference>
<gene>
    <name evidence="4" type="ORF">HMPREF9442_02531</name>
</gene>
<protein>
    <submittedName>
        <fullName evidence="4">Glycosyltransferase, group 2 family protein</fullName>
    </submittedName>
</protein>
<evidence type="ECO:0000313" key="4">
    <source>
        <dbReference type="EMBL" id="EGG52031.1"/>
    </source>
</evidence>
<reference evidence="4 5" key="1">
    <citation type="submission" date="2011-02" db="EMBL/GenBank/DDBJ databases">
        <authorList>
            <person name="Weinstock G."/>
            <person name="Sodergren E."/>
            <person name="Clifton S."/>
            <person name="Fulton L."/>
            <person name="Fulton B."/>
            <person name="Courtney L."/>
            <person name="Fronick C."/>
            <person name="Harrison M."/>
            <person name="Strong C."/>
            <person name="Farmer C."/>
            <person name="Delahaunty K."/>
            <person name="Markovic C."/>
            <person name="Hall O."/>
            <person name="Minx P."/>
            <person name="Tomlinson C."/>
            <person name="Mitreva M."/>
            <person name="Hou S."/>
            <person name="Chen J."/>
            <person name="Wollam A."/>
            <person name="Pepin K.H."/>
            <person name="Johnson M."/>
            <person name="Bhonagiri V."/>
            <person name="Zhang X."/>
            <person name="Suruliraj S."/>
            <person name="Warren W."/>
            <person name="Chinwalla A."/>
            <person name="Mardis E.R."/>
            <person name="Wilson R.K."/>
        </authorList>
    </citation>
    <scope>NUCLEOTIDE SEQUENCE [LARGE SCALE GENOMIC DNA]</scope>
    <source>
        <strain evidence="4 5">YIT 11841</strain>
    </source>
</reference>
<keyword evidence="5" id="KW-1185">Reference proteome</keyword>